<reference evidence="2 3" key="1">
    <citation type="submission" date="2015-04" db="EMBL/GenBank/DDBJ databases">
        <authorList>
            <person name="Syromyatnikov M.Y."/>
            <person name="Popov V.N."/>
        </authorList>
    </citation>
    <scope>NUCLEOTIDE SEQUENCE [LARGE SCALE GENOMIC DNA]</scope>
</reference>
<evidence type="ECO:0000256" key="1">
    <source>
        <dbReference type="SAM" id="MobiDB-lite"/>
    </source>
</evidence>
<protein>
    <submittedName>
        <fullName evidence="2">CLUMA_CG010835, isoform A</fullName>
    </submittedName>
</protein>
<gene>
    <name evidence="2" type="ORF">CLUMA_CG010835</name>
</gene>
<keyword evidence="3" id="KW-1185">Reference proteome</keyword>
<evidence type="ECO:0000313" key="2">
    <source>
        <dbReference type="EMBL" id="CRK97446.1"/>
    </source>
</evidence>
<feature type="compositionally biased region" description="Polar residues" evidence="1">
    <location>
        <begin position="140"/>
        <end position="151"/>
    </location>
</feature>
<dbReference type="AlphaFoldDB" id="A0A1J1IEL9"/>
<organism evidence="2 3">
    <name type="scientific">Clunio marinus</name>
    <dbReference type="NCBI Taxonomy" id="568069"/>
    <lineage>
        <taxon>Eukaryota</taxon>
        <taxon>Metazoa</taxon>
        <taxon>Ecdysozoa</taxon>
        <taxon>Arthropoda</taxon>
        <taxon>Hexapoda</taxon>
        <taxon>Insecta</taxon>
        <taxon>Pterygota</taxon>
        <taxon>Neoptera</taxon>
        <taxon>Endopterygota</taxon>
        <taxon>Diptera</taxon>
        <taxon>Nematocera</taxon>
        <taxon>Chironomoidea</taxon>
        <taxon>Chironomidae</taxon>
        <taxon>Clunio</taxon>
    </lineage>
</organism>
<dbReference type="EMBL" id="CVRI01000047">
    <property type="protein sequence ID" value="CRK97446.1"/>
    <property type="molecule type" value="Genomic_DNA"/>
</dbReference>
<name>A0A1J1IEL9_9DIPT</name>
<feature type="region of interest" description="Disordered" evidence="1">
    <location>
        <begin position="140"/>
        <end position="159"/>
    </location>
</feature>
<proteinExistence type="predicted"/>
<sequence>MIPSARTTQDINDTSEDENLFEEYIDDNFFNESEQTFANIIENRNFLTDMENLEALNAFPHSMYDTGVGGDFDITPERTSSTSLEFQDFSADICLIDEDNRIENLGEFLDELRRNLGNLDESGIESLDESVLNLSENENSLHQGHPDNNYSEIPERRPTNASTIPNILADVSLENLNDSLNDFLESLDNSSVMSSTRMNQNLNDVLNDQVPFEERTGNDSVEPEIRADLSAELKSFLDDVEKLFGKPTWFHRI</sequence>
<accession>A0A1J1IEL9</accession>
<dbReference type="Proteomes" id="UP000183832">
    <property type="component" value="Unassembled WGS sequence"/>
</dbReference>
<evidence type="ECO:0000313" key="3">
    <source>
        <dbReference type="Proteomes" id="UP000183832"/>
    </source>
</evidence>